<protein>
    <submittedName>
        <fullName evidence="1">Uncharacterized protein</fullName>
    </submittedName>
</protein>
<reference evidence="1 2" key="1">
    <citation type="journal article" date="2015" name="Int. J. Syst. Evol. Microbiol.">
        <title>Methanoculleus sediminis sp. nov., a methanogen from sediments near a submarine mud volcano.</title>
        <authorList>
            <person name="Chen S.C."/>
            <person name="Chen M.F."/>
            <person name="Lai M.C."/>
            <person name="Weng C.Y."/>
            <person name="Wu S.Y."/>
            <person name="Lin S."/>
            <person name="Yang T.F."/>
            <person name="Chen P.C."/>
        </authorList>
    </citation>
    <scope>NUCLEOTIDE SEQUENCE [LARGE SCALE GENOMIC DNA]</scope>
    <source>
        <strain evidence="1 2">S3Fa</strain>
    </source>
</reference>
<dbReference type="EMBL" id="JXOJ01000004">
    <property type="protein sequence ID" value="KLK87838.1"/>
    <property type="molecule type" value="Genomic_DNA"/>
</dbReference>
<dbReference type="STRING" id="1550566.SZ63_09525"/>
<dbReference type="AlphaFoldDB" id="A0A0H1QY37"/>
<name>A0A0H1QY37_9EURY</name>
<dbReference type="Proteomes" id="UP000035301">
    <property type="component" value="Unassembled WGS sequence"/>
</dbReference>
<sequence>MRKIMSRQDFFRKELVTELRRVEAMMRKEENIEKKIYYFSAAYGITNRTLRYAFTDDYLMADFVLNTCYTGLMDRFKRIRSGDSTVPLEARHFEKIQEGMRLLADAFDEGTSILKPLEAILTATFATSGPGNYLREKGDLQI</sequence>
<keyword evidence="2" id="KW-1185">Reference proteome</keyword>
<accession>A0A0H1QY37</accession>
<comment type="caution">
    <text evidence="1">The sequence shown here is derived from an EMBL/GenBank/DDBJ whole genome shotgun (WGS) entry which is preliminary data.</text>
</comment>
<evidence type="ECO:0000313" key="2">
    <source>
        <dbReference type="Proteomes" id="UP000035301"/>
    </source>
</evidence>
<evidence type="ECO:0000313" key="1">
    <source>
        <dbReference type="EMBL" id="KLK87838.1"/>
    </source>
</evidence>
<organism evidence="1 2">
    <name type="scientific">Methanoculleus sediminis</name>
    <dbReference type="NCBI Taxonomy" id="1550566"/>
    <lineage>
        <taxon>Archaea</taxon>
        <taxon>Methanobacteriati</taxon>
        <taxon>Methanobacteriota</taxon>
        <taxon>Stenosarchaea group</taxon>
        <taxon>Methanomicrobia</taxon>
        <taxon>Methanomicrobiales</taxon>
        <taxon>Methanomicrobiaceae</taxon>
        <taxon>Methanoculleus</taxon>
    </lineage>
</organism>
<proteinExistence type="predicted"/>
<gene>
    <name evidence="1" type="ORF">SZ63_09525</name>
</gene>
<dbReference type="PATRIC" id="fig|1550566.3.peg.2071"/>